<proteinExistence type="predicted"/>
<organism evidence="2 3">
    <name type="scientific">Methanoculleus bourgensis</name>
    <dbReference type="NCBI Taxonomy" id="83986"/>
    <lineage>
        <taxon>Archaea</taxon>
        <taxon>Methanobacteriati</taxon>
        <taxon>Methanobacteriota</taxon>
        <taxon>Stenosarchaea group</taxon>
        <taxon>Methanomicrobia</taxon>
        <taxon>Methanomicrobiales</taxon>
        <taxon>Methanomicrobiaceae</taxon>
        <taxon>Methanoculleus</taxon>
    </lineage>
</organism>
<dbReference type="Proteomes" id="UP000069850">
    <property type="component" value="Chromosome 1"/>
</dbReference>
<accession>A0A0X3BI74</accession>
<gene>
    <name evidence="2" type="ORF">MMAB1_0526</name>
</gene>
<evidence type="ECO:0000313" key="3">
    <source>
        <dbReference type="Proteomes" id="UP000069850"/>
    </source>
</evidence>
<sequence>MSRRGDGRARRHHRSPSGPSRRLLDPFLDSRGISRGFGVLDPAALLEVTVFFAHALKIRRHRIKTWFPAGDRGRFFLSRRKRSHIYEPRPEGSSPPPVPEDGDPARRGRGHGPVGEPAV</sequence>
<evidence type="ECO:0000256" key="1">
    <source>
        <dbReference type="SAM" id="MobiDB-lite"/>
    </source>
</evidence>
<dbReference type="KEGG" id="mema:MMAB1_0526"/>
<name>A0A0X3BI74_9EURY</name>
<reference evidence="2 3" key="1">
    <citation type="submission" date="2016-01" db="EMBL/GenBank/DDBJ databases">
        <authorList>
            <person name="Manzoor S."/>
        </authorList>
    </citation>
    <scope>NUCLEOTIDE SEQUENCE [LARGE SCALE GENOMIC DNA]</scope>
    <source>
        <strain evidence="2">Methanoculleus sp MAB1</strain>
    </source>
</reference>
<protein>
    <submittedName>
        <fullName evidence="2">Uncharacterized protein</fullName>
    </submittedName>
</protein>
<dbReference type="AlphaFoldDB" id="A0A0X3BI74"/>
<feature type="region of interest" description="Disordered" evidence="1">
    <location>
        <begin position="1"/>
        <end position="26"/>
    </location>
</feature>
<evidence type="ECO:0000313" key="2">
    <source>
        <dbReference type="EMBL" id="CVK31743.1"/>
    </source>
</evidence>
<dbReference type="EMBL" id="LT158599">
    <property type="protein sequence ID" value="CVK31743.1"/>
    <property type="molecule type" value="Genomic_DNA"/>
</dbReference>
<feature type="region of interest" description="Disordered" evidence="1">
    <location>
        <begin position="78"/>
        <end position="119"/>
    </location>
</feature>